<proteinExistence type="predicted"/>
<evidence type="ECO:0000313" key="2">
    <source>
        <dbReference type="Proteomes" id="UP001415857"/>
    </source>
</evidence>
<dbReference type="PANTHER" id="PTHR46142">
    <property type="match status" value="1"/>
</dbReference>
<sequence length="131" mass="14756">MGILQVVQPWNRHPFARIEGCTSEERRDQSKRQSHFIPVLRYGAYYAETGGEERRVCDGGGGRSGVKVDQLFFHDPDGYMVEICNCHALPVLPLSSCPLKKLPNTNGNDMPSSFYGRFFAAPFFHFSPISN</sequence>
<organism evidence="1 2">
    <name type="scientific">Liquidambar formosana</name>
    <name type="common">Formosan gum</name>
    <dbReference type="NCBI Taxonomy" id="63359"/>
    <lineage>
        <taxon>Eukaryota</taxon>
        <taxon>Viridiplantae</taxon>
        <taxon>Streptophyta</taxon>
        <taxon>Embryophyta</taxon>
        <taxon>Tracheophyta</taxon>
        <taxon>Spermatophyta</taxon>
        <taxon>Magnoliopsida</taxon>
        <taxon>eudicotyledons</taxon>
        <taxon>Gunneridae</taxon>
        <taxon>Pentapetalae</taxon>
        <taxon>Saxifragales</taxon>
        <taxon>Altingiaceae</taxon>
        <taxon>Liquidambar</taxon>
    </lineage>
</organism>
<dbReference type="EMBL" id="JBBPBK010000004">
    <property type="protein sequence ID" value="KAK9286143.1"/>
    <property type="molecule type" value="Genomic_DNA"/>
</dbReference>
<reference evidence="1 2" key="1">
    <citation type="journal article" date="2024" name="Plant J.">
        <title>Genome sequences and population genomics reveal climatic adaptation and genomic divergence between two closely related sweetgum species.</title>
        <authorList>
            <person name="Xu W.Q."/>
            <person name="Ren C.Q."/>
            <person name="Zhang X.Y."/>
            <person name="Comes H.P."/>
            <person name="Liu X.H."/>
            <person name="Li Y.G."/>
            <person name="Kettle C.J."/>
            <person name="Jalonen R."/>
            <person name="Gaisberger H."/>
            <person name="Ma Y.Z."/>
            <person name="Qiu Y.X."/>
        </authorList>
    </citation>
    <scope>NUCLEOTIDE SEQUENCE [LARGE SCALE GENOMIC DNA]</scope>
    <source>
        <strain evidence="1">Hangzhou</strain>
    </source>
</reference>
<gene>
    <name evidence="1" type="ORF">L1049_014525</name>
</gene>
<dbReference type="PANTHER" id="PTHR46142:SF13">
    <property type="entry name" value="LACTOYLGLUTATHIONE LYASE_GLYOXALASE I FAMILY PROTEIN"/>
    <property type="match status" value="1"/>
</dbReference>
<accession>A0AAP0RW57</accession>
<comment type="caution">
    <text evidence="1">The sequence shown here is derived from an EMBL/GenBank/DDBJ whole genome shotgun (WGS) entry which is preliminary data.</text>
</comment>
<protein>
    <recommendedName>
        <fullName evidence="3">VOC domain-containing protein</fullName>
    </recommendedName>
</protein>
<keyword evidence="2" id="KW-1185">Reference proteome</keyword>
<name>A0AAP0RW57_LIQFO</name>
<dbReference type="Proteomes" id="UP001415857">
    <property type="component" value="Unassembled WGS sequence"/>
</dbReference>
<dbReference type="AlphaFoldDB" id="A0AAP0RW57"/>
<evidence type="ECO:0000313" key="1">
    <source>
        <dbReference type="EMBL" id="KAK9286143.1"/>
    </source>
</evidence>
<evidence type="ECO:0008006" key="3">
    <source>
        <dbReference type="Google" id="ProtNLM"/>
    </source>
</evidence>